<proteinExistence type="predicted"/>
<dbReference type="STRING" id="640635.SAMN04489806_2128"/>
<dbReference type="AlphaFoldDB" id="A0A1H4NA85"/>
<gene>
    <name evidence="2" type="ORF">SAMN04489806_2128</name>
</gene>
<reference evidence="2 3" key="1">
    <citation type="submission" date="2016-10" db="EMBL/GenBank/DDBJ databases">
        <authorList>
            <person name="de Groot N.N."/>
        </authorList>
    </citation>
    <scope>NUCLEOTIDE SEQUENCE [LARGE SCALE GENOMIC DNA]</scope>
    <source>
        <strain evidence="2 3">DSM 21799</strain>
    </source>
</reference>
<evidence type="ECO:0000259" key="1">
    <source>
        <dbReference type="Pfam" id="PF08808"/>
    </source>
</evidence>
<feature type="domain" description="RES" evidence="1">
    <location>
        <begin position="41"/>
        <end position="178"/>
    </location>
</feature>
<dbReference type="EMBL" id="FNRY01000001">
    <property type="protein sequence ID" value="SEB92057.1"/>
    <property type="molecule type" value="Genomic_DNA"/>
</dbReference>
<dbReference type="Proteomes" id="UP000199183">
    <property type="component" value="Unassembled WGS sequence"/>
</dbReference>
<name>A0A1H4NA85_9MICO</name>
<dbReference type="Pfam" id="PF08808">
    <property type="entry name" value="RES"/>
    <property type="match status" value="1"/>
</dbReference>
<dbReference type="RefSeq" id="WP_091183731.1">
    <property type="nucleotide sequence ID" value="NZ_FNRY01000001.1"/>
</dbReference>
<dbReference type="OrthoDB" id="4481222at2"/>
<organism evidence="2 3">
    <name type="scientific">Paramicrobacterium humi</name>
    <dbReference type="NCBI Taxonomy" id="640635"/>
    <lineage>
        <taxon>Bacteria</taxon>
        <taxon>Bacillati</taxon>
        <taxon>Actinomycetota</taxon>
        <taxon>Actinomycetes</taxon>
        <taxon>Micrococcales</taxon>
        <taxon>Microbacteriaceae</taxon>
        <taxon>Paramicrobacterium</taxon>
    </lineage>
</organism>
<evidence type="ECO:0000313" key="3">
    <source>
        <dbReference type="Proteomes" id="UP000199183"/>
    </source>
</evidence>
<evidence type="ECO:0000313" key="2">
    <source>
        <dbReference type="EMBL" id="SEB92057.1"/>
    </source>
</evidence>
<dbReference type="InterPro" id="IPR014914">
    <property type="entry name" value="RES_dom"/>
</dbReference>
<sequence length="221" mass="23786">MTSRDEPAQGSPGNLAGFPASGCEGSLYRSTLDRYSSFGFYSSVGGRFDLSTPRGTLYLARSAHTAVMERVAAPIAQGATGGPKRNRSLLREGKVGWEQARHILIWEIESREPVRLADLTTRRAADFGVTNELTSTSHYELARQWASAFERAGFGGILYNSRFVTSKADVDSAVGIFGDAGAHDGPFVSVRPARTLVEAASDVGIGIRHTHAHPTALVEDF</sequence>
<protein>
    <submittedName>
        <fullName evidence="2">RES domain-containing protein</fullName>
    </submittedName>
</protein>
<accession>A0A1H4NA85</accession>
<keyword evidence="3" id="KW-1185">Reference proteome</keyword>